<name>A0A4U1BVM0_9SPHI</name>
<evidence type="ECO:0000313" key="1">
    <source>
        <dbReference type="EMBL" id="TKB96845.1"/>
    </source>
</evidence>
<organism evidence="1 2">
    <name type="scientific">Pedobacter cryophilus</name>
    <dbReference type="NCBI Taxonomy" id="2571271"/>
    <lineage>
        <taxon>Bacteria</taxon>
        <taxon>Pseudomonadati</taxon>
        <taxon>Bacteroidota</taxon>
        <taxon>Sphingobacteriia</taxon>
        <taxon>Sphingobacteriales</taxon>
        <taxon>Sphingobacteriaceae</taxon>
        <taxon>Pedobacter</taxon>
    </lineage>
</organism>
<proteinExistence type="predicted"/>
<sequence length="114" mass="12569">MALSNPICFLKQTITLGAVVLPLSTLKEFGPEDFRNVAGDIKTVQIVLEPNAAAVAGAVLARYWQTGEDPTLTEGMPIRAFEKVNINSFSDVIAFRIKAVDALEHKLQIQFFNY</sequence>
<dbReference type="EMBL" id="SWBP01000004">
    <property type="protein sequence ID" value="TKB96845.1"/>
    <property type="molecule type" value="Genomic_DNA"/>
</dbReference>
<keyword evidence="2" id="KW-1185">Reference proteome</keyword>
<dbReference type="Proteomes" id="UP000308181">
    <property type="component" value="Unassembled WGS sequence"/>
</dbReference>
<dbReference type="OrthoDB" id="1163028at2"/>
<protein>
    <submittedName>
        <fullName evidence="1">Uncharacterized protein</fullName>
    </submittedName>
</protein>
<evidence type="ECO:0000313" key="2">
    <source>
        <dbReference type="Proteomes" id="UP000308181"/>
    </source>
</evidence>
<accession>A0A4U1BVM0</accession>
<reference evidence="1 2" key="1">
    <citation type="submission" date="2019-04" db="EMBL/GenBank/DDBJ databases">
        <title>Pedobacter sp. AR-3-17 sp. nov., isolated from Arctic soil.</title>
        <authorList>
            <person name="Dahal R.H."/>
            <person name="Kim D.-U."/>
        </authorList>
    </citation>
    <scope>NUCLEOTIDE SEQUENCE [LARGE SCALE GENOMIC DNA]</scope>
    <source>
        <strain evidence="1 2">AR-3-17</strain>
    </source>
</reference>
<dbReference type="RefSeq" id="WP_136826809.1">
    <property type="nucleotide sequence ID" value="NZ_SWBP01000004.1"/>
</dbReference>
<comment type="caution">
    <text evidence="1">The sequence shown here is derived from an EMBL/GenBank/DDBJ whole genome shotgun (WGS) entry which is preliminary data.</text>
</comment>
<gene>
    <name evidence="1" type="ORF">FA046_12260</name>
</gene>
<dbReference type="AlphaFoldDB" id="A0A4U1BVM0"/>